<dbReference type="GO" id="GO:0003677">
    <property type="term" value="F:DNA binding"/>
    <property type="evidence" value="ECO:0007669"/>
    <property type="project" value="UniProtKB-KW"/>
</dbReference>
<sequence length="116" mass="12725">MKLEKAIAVCRALPGATEDIKWGADLVFSVGEKMFAVTGNCADAEGISFKVDDERFLELTDRPGIIAAPYLARAKWVKIVDFKAVSDAEAAELLTRSHAIIFGKLTKKLQREIGEK</sequence>
<dbReference type="PANTHER" id="PTHR35145:SF1">
    <property type="entry name" value="CYTOPLASMIC PROTEIN"/>
    <property type="match status" value="1"/>
</dbReference>
<evidence type="ECO:0000313" key="1">
    <source>
        <dbReference type="EMBL" id="MYN05790.1"/>
    </source>
</evidence>
<accession>A0A7X4H6U2</accession>
<dbReference type="SUPFAM" id="SSF142906">
    <property type="entry name" value="YjbR-like"/>
    <property type="match status" value="1"/>
</dbReference>
<dbReference type="EMBL" id="WWCU01000001">
    <property type="protein sequence ID" value="MYN05790.1"/>
    <property type="molecule type" value="Genomic_DNA"/>
</dbReference>
<dbReference type="AlphaFoldDB" id="A0A7X4H6U2"/>
<dbReference type="InterPro" id="IPR038056">
    <property type="entry name" value="YjbR-like_sf"/>
</dbReference>
<keyword evidence="1" id="KW-0238">DNA-binding</keyword>
<dbReference type="Gene3D" id="3.90.1150.30">
    <property type="match status" value="1"/>
</dbReference>
<dbReference type="InterPro" id="IPR058532">
    <property type="entry name" value="YjbR/MT2646/Rv2570-like"/>
</dbReference>
<keyword evidence="2" id="KW-1185">Reference proteome</keyword>
<reference evidence="1 2" key="1">
    <citation type="submission" date="2019-12" db="EMBL/GenBank/DDBJ databases">
        <title>Novel species isolated from a subtropical stream in China.</title>
        <authorList>
            <person name="Lu H."/>
        </authorList>
    </citation>
    <scope>NUCLEOTIDE SEQUENCE [LARGE SCALE GENOMIC DNA]</scope>
    <source>
        <strain evidence="1 2">FT127W</strain>
    </source>
</reference>
<name>A0A7X4H6U2_9BURK</name>
<dbReference type="PANTHER" id="PTHR35145">
    <property type="entry name" value="CYTOPLASMIC PROTEIN-RELATED"/>
    <property type="match status" value="1"/>
</dbReference>
<dbReference type="Pfam" id="PF04237">
    <property type="entry name" value="YjbR"/>
    <property type="match status" value="1"/>
</dbReference>
<evidence type="ECO:0000313" key="2">
    <source>
        <dbReference type="Proteomes" id="UP000450676"/>
    </source>
</evidence>
<dbReference type="RefSeq" id="WP_161070189.1">
    <property type="nucleotide sequence ID" value="NZ_WWCU01000001.1"/>
</dbReference>
<organism evidence="1 2">
    <name type="scientific">Pseudoduganella aquatica</name>
    <dbReference type="NCBI Taxonomy" id="2660641"/>
    <lineage>
        <taxon>Bacteria</taxon>
        <taxon>Pseudomonadati</taxon>
        <taxon>Pseudomonadota</taxon>
        <taxon>Betaproteobacteria</taxon>
        <taxon>Burkholderiales</taxon>
        <taxon>Oxalobacteraceae</taxon>
        <taxon>Telluria group</taxon>
        <taxon>Pseudoduganella</taxon>
    </lineage>
</organism>
<proteinExistence type="predicted"/>
<gene>
    <name evidence="1" type="ORF">GTP77_00390</name>
</gene>
<protein>
    <submittedName>
        <fullName evidence="1">MmcQ/YjbR family DNA-binding protein</fullName>
    </submittedName>
</protein>
<dbReference type="Proteomes" id="UP000450676">
    <property type="component" value="Unassembled WGS sequence"/>
</dbReference>
<comment type="caution">
    <text evidence="1">The sequence shown here is derived from an EMBL/GenBank/DDBJ whole genome shotgun (WGS) entry which is preliminary data.</text>
</comment>
<dbReference type="InterPro" id="IPR007351">
    <property type="entry name" value="YjbR"/>
</dbReference>